<feature type="region of interest" description="Disordered" evidence="2">
    <location>
        <begin position="1"/>
        <end position="20"/>
    </location>
</feature>
<keyword evidence="3" id="KW-0472">Membrane</keyword>
<accession>A0A165MWC7</accession>
<keyword evidence="5" id="KW-1185">Reference proteome</keyword>
<feature type="transmembrane region" description="Helical" evidence="3">
    <location>
        <begin position="220"/>
        <end position="239"/>
    </location>
</feature>
<evidence type="ECO:0000256" key="3">
    <source>
        <dbReference type="SAM" id="Phobius"/>
    </source>
</evidence>
<dbReference type="AlphaFoldDB" id="A0A165MWC7"/>
<feature type="transmembrane region" description="Helical" evidence="3">
    <location>
        <begin position="245"/>
        <end position="267"/>
    </location>
</feature>
<dbReference type="Proteomes" id="UP000076727">
    <property type="component" value="Unassembled WGS sequence"/>
</dbReference>
<protein>
    <submittedName>
        <fullName evidence="4">Uncharacterized protein</fullName>
    </submittedName>
</protein>
<keyword evidence="3" id="KW-1133">Transmembrane helix</keyword>
<keyword evidence="1" id="KW-0175">Coiled coil</keyword>
<evidence type="ECO:0000256" key="1">
    <source>
        <dbReference type="SAM" id="Coils"/>
    </source>
</evidence>
<gene>
    <name evidence="4" type="ORF">DAEQUDRAFT_768233</name>
</gene>
<reference evidence="4 5" key="1">
    <citation type="journal article" date="2016" name="Mol. Biol. Evol.">
        <title>Comparative Genomics of Early-Diverging Mushroom-Forming Fungi Provides Insights into the Origins of Lignocellulose Decay Capabilities.</title>
        <authorList>
            <person name="Nagy L.G."/>
            <person name="Riley R."/>
            <person name="Tritt A."/>
            <person name="Adam C."/>
            <person name="Daum C."/>
            <person name="Floudas D."/>
            <person name="Sun H."/>
            <person name="Yadav J.S."/>
            <person name="Pangilinan J."/>
            <person name="Larsson K.H."/>
            <person name="Matsuura K."/>
            <person name="Barry K."/>
            <person name="Labutti K."/>
            <person name="Kuo R."/>
            <person name="Ohm R.A."/>
            <person name="Bhattacharya S.S."/>
            <person name="Shirouzu T."/>
            <person name="Yoshinaga Y."/>
            <person name="Martin F.M."/>
            <person name="Grigoriev I.V."/>
            <person name="Hibbett D.S."/>
        </authorList>
    </citation>
    <scope>NUCLEOTIDE SEQUENCE [LARGE SCALE GENOMIC DNA]</scope>
    <source>
        <strain evidence="4 5">L-15889</strain>
    </source>
</reference>
<proteinExistence type="predicted"/>
<dbReference type="OrthoDB" id="3254917at2759"/>
<dbReference type="EMBL" id="KV429093">
    <property type="protein sequence ID" value="KZT66205.1"/>
    <property type="molecule type" value="Genomic_DNA"/>
</dbReference>
<name>A0A165MWC7_9APHY</name>
<keyword evidence="3" id="KW-0812">Transmembrane</keyword>
<dbReference type="Gene3D" id="1.20.1170.10">
    <property type="match status" value="1"/>
</dbReference>
<evidence type="ECO:0000256" key="2">
    <source>
        <dbReference type="SAM" id="MobiDB-lite"/>
    </source>
</evidence>
<organism evidence="4 5">
    <name type="scientific">Daedalea quercina L-15889</name>
    <dbReference type="NCBI Taxonomy" id="1314783"/>
    <lineage>
        <taxon>Eukaryota</taxon>
        <taxon>Fungi</taxon>
        <taxon>Dikarya</taxon>
        <taxon>Basidiomycota</taxon>
        <taxon>Agaricomycotina</taxon>
        <taxon>Agaricomycetes</taxon>
        <taxon>Polyporales</taxon>
        <taxon>Fomitopsis</taxon>
    </lineage>
</organism>
<dbReference type="SUPFAM" id="SSF58100">
    <property type="entry name" value="Bacterial hemolysins"/>
    <property type="match status" value="1"/>
</dbReference>
<evidence type="ECO:0000313" key="4">
    <source>
        <dbReference type="EMBL" id="KZT66205.1"/>
    </source>
</evidence>
<evidence type="ECO:0000313" key="5">
    <source>
        <dbReference type="Proteomes" id="UP000076727"/>
    </source>
</evidence>
<sequence length="384" mass="41867">MANLDSEPLPPYTRFADVPPNYDPDKALADFNALSSNQKKGFSSGMAKAASRKDATPQFEQAANAAADAAKNVDEMFVSLTAKLMSLEDTESFVEKFNVIKQHYRDVVTDSHGLAVDIAQYAESFDKIVVKFCADTTLTVERRKKKIEEFIAKGDDIKSKAGTMDGRFTDLIDEFTDFVGSFKDWAKTREEADQKKIKQLLKEIGEITETIGKIDTAMKVIAGALALTLPITGILAVCFPPAAPFIIGIGCAIAGVELGSLTGLAIARNILLNQKATKEGQITDLQNEISKIKAARTQLEERGQADLNTFTVNIRAISGVWVHVQNDAQAIHKWLQDGADDADQPDYMKASLEEAVAVYTAMATYLKNYANGVTSTVQMFNAST</sequence>
<feature type="coiled-coil region" evidence="1">
    <location>
        <begin position="268"/>
        <end position="302"/>
    </location>
</feature>